<evidence type="ECO:0000313" key="2">
    <source>
        <dbReference type="EMBL" id="MLW03692.1"/>
    </source>
</evidence>
<proteinExistence type="predicted"/>
<dbReference type="EMBL" id="RVIJ01000057">
    <property type="protein sequence ID" value="MLW03692.1"/>
    <property type="molecule type" value="Genomic_DNA"/>
</dbReference>
<comment type="caution">
    <text evidence="2">The sequence shown here is derived from an EMBL/GenBank/DDBJ whole genome shotgun (WGS) entry which is preliminary data.</text>
</comment>
<gene>
    <name evidence="2" type="ORF">EAK82_26730</name>
</gene>
<name>A0A3R0Y559_SALER</name>
<reference evidence="2" key="1">
    <citation type="submission" date="2018-10" db="EMBL/GenBank/DDBJ databases">
        <authorList>
            <consortium name="PulseNet: The National Subtyping Network for Foodborne Disease Surveillance"/>
            <person name="Tarr C.L."/>
            <person name="Trees E."/>
            <person name="Katz L.S."/>
            <person name="Carleton-Romer H.A."/>
            <person name="Stroika S."/>
            <person name="Kucerova Z."/>
            <person name="Roache K.F."/>
            <person name="Sabol A.L."/>
            <person name="Besser J."/>
            <person name="Gerner-Smidt P."/>
        </authorList>
    </citation>
    <scope>NUCLEOTIDE SEQUENCE [LARGE SCALE GENOMIC DNA]</scope>
    <source>
        <strain evidence="2">PNUSAS038541</strain>
    </source>
</reference>
<sequence length="60" mass="6874">MWLFLFCGFLTWGCYPMPLFFFGETMSSIALVLFGFIVVYAIVIVVAAFADDFFRKNGSR</sequence>
<keyword evidence="1" id="KW-0472">Membrane</keyword>
<organism evidence="2">
    <name type="scientific">Salmonella enterica</name>
    <name type="common">Salmonella choleraesuis</name>
    <dbReference type="NCBI Taxonomy" id="28901"/>
    <lineage>
        <taxon>Bacteria</taxon>
        <taxon>Pseudomonadati</taxon>
        <taxon>Pseudomonadota</taxon>
        <taxon>Gammaproteobacteria</taxon>
        <taxon>Enterobacterales</taxon>
        <taxon>Enterobacteriaceae</taxon>
        <taxon>Salmonella</taxon>
    </lineage>
</organism>
<dbReference type="Proteomes" id="UP000885392">
    <property type="component" value="Unassembled WGS sequence"/>
</dbReference>
<accession>A0A3R0Y559</accession>
<evidence type="ECO:0000256" key="1">
    <source>
        <dbReference type="SAM" id="Phobius"/>
    </source>
</evidence>
<keyword evidence="1" id="KW-1133">Transmembrane helix</keyword>
<feature type="transmembrane region" description="Helical" evidence="1">
    <location>
        <begin position="26"/>
        <end position="50"/>
    </location>
</feature>
<keyword evidence="1" id="KW-0812">Transmembrane</keyword>
<dbReference type="AlphaFoldDB" id="A0A3R0Y559"/>
<protein>
    <submittedName>
        <fullName evidence="2">Uncharacterized protein</fullName>
    </submittedName>
</protein>